<dbReference type="NCBIfam" id="TIGR04178">
    <property type="entry name" value="exo_archaeo"/>
    <property type="match status" value="1"/>
</dbReference>
<evidence type="ECO:0000256" key="4">
    <source>
        <dbReference type="ARBA" id="ARBA00022692"/>
    </source>
</evidence>
<dbReference type="InterPro" id="IPR003675">
    <property type="entry name" value="Rce1/LyrA-like_dom"/>
</dbReference>
<feature type="transmembrane region" description="Helical" evidence="8">
    <location>
        <begin position="72"/>
        <end position="94"/>
    </location>
</feature>
<feature type="transmembrane region" description="Helical" evidence="8">
    <location>
        <begin position="414"/>
        <end position="433"/>
    </location>
</feature>
<dbReference type="NCBIfam" id="TIGR04162">
    <property type="entry name" value="exo_VPEID"/>
    <property type="match status" value="1"/>
</dbReference>
<organism evidence="10 11">
    <name type="scientific">Noviherbaspirillum pedocola</name>
    <dbReference type="NCBI Taxonomy" id="2801341"/>
    <lineage>
        <taxon>Bacteria</taxon>
        <taxon>Pseudomonadati</taxon>
        <taxon>Pseudomonadota</taxon>
        <taxon>Betaproteobacteria</taxon>
        <taxon>Burkholderiales</taxon>
        <taxon>Oxalobacteraceae</taxon>
        <taxon>Noviherbaspirillum</taxon>
    </lineage>
</organism>
<dbReference type="RefSeq" id="WP_200597094.1">
    <property type="nucleotide sequence ID" value="NZ_JAEPBG010000017.1"/>
</dbReference>
<feature type="transmembrane region" description="Helical" evidence="8">
    <location>
        <begin position="244"/>
        <end position="269"/>
    </location>
</feature>
<feature type="transmembrane region" description="Helical" evidence="8">
    <location>
        <begin position="114"/>
        <end position="134"/>
    </location>
</feature>
<keyword evidence="6 8" id="KW-1133">Transmembrane helix</keyword>
<evidence type="ECO:0000313" key="11">
    <source>
        <dbReference type="Proteomes" id="UP000622890"/>
    </source>
</evidence>
<keyword evidence="7 8" id="KW-0472">Membrane</keyword>
<comment type="caution">
    <text evidence="10">The sequence shown here is derived from an EMBL/GenBank/DDBJ whole genome shotgun (WGS) entry which is preliminary data.</text>
</comment>
<keyword evidence="3" id="KW-0645">Protease</keyword>
<feature type="transmembrane region" description="Helical" evidence="8">
    <location>
        <begin position="376"/>
        <end position="394"/>
    </location>
</feature>
<dbReference type="InterPro" id="IPR014346">
    <property type="entry name" value="Prenyl_protease-related"/>
</dbReference>
<dbReference type="GO" id="GO:0004175">
    <property type="term" value="F:endopeptidase activity"/>
    <property type="evidence" value="ECO:0007669"/>
    <property type="project" value="UniProtKB-ARBA"/>
</dbReference>
<gene>
    <name evidence="10" type="primary">xrtE</name>
    <name evidence="10" type="ORF">JJB74_26250</name>
</gene>
<dbReference type="GO" id="GO:0080120">
    <property type="term" value="P:CAAX-box protein maturation"/>
    <property type="evidence" value="ECO:0007669"/>
    <property type="project" value="UniProtKB-ARBA"/>
</dbReference>
<dbReference type="InterPro" id="IPR026420">
    <property type="entry name" value="Exo_VPEID"/>
</dbReference>
<keyword evidence="4 8" id="KW-0812">Transmembrane</keyword>
<accession>A0A934SZH1</accession>
<feature type="transmembrane region" description="Helical" evidence="8">
    <location>
        <begin position="210"/>
        <end position="232"/>
    </location>
</feature>
<keyword evidence="5 10" id="KW-0378">Hydrolase</keyword>
<feature type="transmembrane region" description="Helical" evidence="8">
    <location>
        <begin position="347"/>
        <end position="364"/>
    </location>
</feature>
<dbReference type="GO" id="GO:0006508">
    <property type="term" value="P:proteolysis"/>
    <property type="evidence" value="ECO:0007669"/>
    <property type="project" value="UniProtKB-KW"/>
</dbReference>
<feature type="transmembrane region" description="Helical" evidence="8">
    <location>
        <begin position="281"/>
        <end position="301"/>
    </location>
</feature>
<sequence length="526" mass="58845">MALLIFLLLSEAVIVKFTLHPQAEGYDGRYAILGRAVFPISLYFIIAISLINFARMKTLWRALIDANRSHHWHIATILQLSCFGIFLLSAAHLIPSSFSTAPIADSNSALRWDILLAIGAVSTAGLSFKIIAPHSFWRGFFGNQKMAMLIALAFSCLSFGFGVFMQQSWDVLGQPTMQVSTLLLRLLYRDDVIVDLNAQLLGTSRFTAAIGYRCSGYEGIGMIVAFITWYLWNFGKYFRFPAIFLLYPLGITLMWLFNTVRIAALIAIGSSVSPQLAKTGFHSNAGLISFVIVSFGIIWLTRRSRVFERGDRGLEIRTDSENVMLIPFLVMLATTLFSSAFSTEFQWLYPLRTIATGLTILCLWKRFALAPLLPKMFPVFCGTAAFLVWIVLIPPSVVNDRSFAQALFAAPEKIVIAWVAFRFLGSVIIVPIAEELAFRGYLFRIFGIEARKNADHVATRWLAIIAIALAFGMLHGNWIAASIAGMLYGIVRLRSGRIWDAVVAHMTTNFLLALHVLHSGHWSYWQ</sequence>
<dbReference type="NCBIfam" id="TIGR03008">
    <property type="entry name" value="pepcterm_CAAX"/>
    <property type="match status" value="1"/>
</dbReference>
<protein>
    <submittedName>
        <fullName evidence="10">Exosortase E/protease, VPEID-CTERM system</fullName>
        <ecNumber evidence="10">3.4.22.-</ecNumber>
    </submittedName>
</protein>
<keyword evidence="2" id="KW-1003">Cell membrane</keyword>
<feature type="transmembrane region" description="Helical" evidence="8">
    <location>
        <begin position="461"/>
        <end position="491"/>
    </location>
</feature>
<keyword evidence="11" id="KW-1185">Reference proteome</keyword>
<feature type="transmembrane region" description="Helical" evidence="8">
    <location>
        <begin position="322"/>
        <end position="341"/>
    </location>
</feature>
<evidence type="ECO:0000256" key="2">
    <source>
        <dbReference type="ARBA" id="ARBA00022475"/>
    </source>
</evidence>
<dbReference type="InterPro" id="IPR026392">
    <property type="entry name" value="Exo/Archaeosortase_dom"/>
</dbReference>
<name>A0A934SZH1_9BURK</name>
<evidence type="ECO:0000259" key="9">
    <source>
        <dbReference type="Pfam" id="PF02517"/>
    </source>
</evidence>
<dbReference type="EMBL" id="JAEPBG010000017">
    <property type="protein sequence ID" value="MBK4738140.1"/>
    <property type="molecule type" value="Genomic_DNA"/>
</dbReference>
<evidence type="ECO:0000256" key="7">
    <source>
        <dbReference type="ARBA" id="ARBA00023136"/>
    </source>
</evidence>
<evidence type="ECO:0000256" key="3">
    <source>
        <dbReference type="ARBA" id="ARBA00022670"/>
    </source>
</evidence>
<dbReference type="GO" id="GO:0005886">
    <property type="term" value="C:plasma membrane"/>
    <property type="evidence" value="ECO:0007669"/>
    <property type="project" value="UniProtKB-SubCell"/>
</dbReference>
<feature type="domain" description="CAAX prenyl protease 2/Lysostaphin resistance protein A-like" evidence="9">
    <location>
        <begin position="418"/>
        <end position="511"/>
    </location>
</feature>
<feature type="transmembrane region" description="Helical" evidence="8">
    <location>
        <begin position="146"/>
        <end position="165"/>
    </location>
</feature>
<dbReference type="AlphaFoldDB" id="A0A934SZH1"/>
<evidence type="ECO:0000256" key="8">
    <source>
        <dbReference type="SAM" id="Phobius"/>
    </source>
</evidence>
<evidence type="ECO:0000313" key="10">
    <source>
        <dbReference type="EMBL" id="MBK4738140.1"/>
    </source>
</evidence>
<feature type="transmembrane region" description="Helical" evidence="8">
    <location>
        <begin position="30"/>
        <end position="51"/>
    </location>
</feature>
<evidence type="ECO:0000256" key="6">
    <source>
        <dbReference type="ARBA" id="ARBA00022989"/>
    </source>
</evidence>
<dbReference type="Pfam" id="PF02517">
    <property type="entry name" value="Rce1-like"/>
    <property type="match status" value="1"/>
</dbReference>
<evidence type="ECO:0000256" key="5">
    <source>
        <dbReference type="ARBA" id="ARBA00022801"/>
    </source>
</evidence>
<comment type="subcellular location">
    <subcellularLocation>
        <location evidence="1">Cell membrane</location>
        <topology evidence="1">Multi-pass membrane protein</topology>
    </subcellularLocation>
</comment>
<proteinExistence type="predicted"/>
<dbReference type="Proteomes" id="UP000622890">
    <property type="component" value="Unassembled WGS sequence"/>
</dbReference>
<dbReference type="EC" id="3.4.22.-" evidence="10"/>
<evidence type="ECO:0000256" key="1">
    <source>
        <dbReference type="ARBA" id="ARBA00004651"/>
    </source>
</evidence>
<reference evidence="10" key="1">
    <citation type="submission" date="2021-01" db="EMBL/GenBank/DDBJ databases">
        <title>Genome sequence of strain Noviherbaspirillum sp. DKR-6.</title>
        <authorList>
            <person name="Chaudhary D.K."/>
        </authorList>
    </citation>
    <scope>NUCLEOTIDE SEQUENCE</scope>
    <source>
        <strain evidence="10">DKR-6</strain>
    </source>
</reference>